<dbReference type="Proteomes" id="UP000308760">
    <property type="component" value="Unassembled WGS sequence"/>
</dbReference>
<evidence type="ECO:0000313" key="4">
    <source>
        <dbReference type="Proteomes" id="UP000308760"/>
    </source>
</evidence>
<dbReference type="SUPFAM" id="SSF49329">
    <property type="entry name" value="Cu,Zn superoxide dismutase-like"/>
    <property type="match status" value="1"/>
</dbReference>
<feature type="chain" id="PRO_5020354682" description="Superoxide dismutase family protein" evidence="2">
    <location>
        <begin position="24"/>
        <end position="173"/>
    </location>
</feature>
<evidence type="ECO:0008006" key="5">
    <source>
        <dbReference type="Google" id="ProtNLM"/>
    </source>
</evidence>
<reference evidence="4" key="1">
    <citation type="submission" date="2019-04" db="EMBL/GenBank/DDBJ databases">
        <title>Nocardioides xinjiangensis sp. nov.</title>
        <authorList>
            <person name="Liu S."/>
        </authorList>
    </citation>
    <scope>NUCLEOTIDE SEQUENCE [LARGE SCALE GENOMIC DNA]</scope>
    <source>
        <strain evidence="4">18</strain>
    </source>
</reference>
<dbReference type="GO" id="GO:0006801">
    <property type="term" value="P:superoxide metabolic process"/>
    <property type="evidence" value="ECO:0007669"/>
    <property type="project" value="InterPro"/>
</dbReference>
<gene>
    <name evidence="3" type="ORF">FAB82_17750</name>
</gene>
<evidence type="ECO:0000313" key="3">
    <source>
        <dbReference type="EMBL" id="THV39461.1"/>
    </source>
</evidence>
<dbReference type="Gene3D" id="2.60.40.200">
    <property type="entry name" value="Superoxide dismutase, copper/zinc binding domain"/>
    <property type="match status" value="1"/>
</dbReference>
<dbReference type="InterPro" id="IPR036423">
    <property type="entry name" value="SOD-like_Cu/Zn_dom_sf"/>
</dbReference>
<proteinExistence type="inferred from homology"/>
<dbReference type="GO" id="GO:0046872">
    <property type="term" value="F:metal ion binding"/>
    <property type="evidence" value="ECO:0007669"/>
    <property type="project" value="InterPro"/>
</dbReference>
<reference evidence="3 4" key="2">
    <citation type="submission" date="2019-05" db="EMBL/GenBank/DDBJ databases">
        <title>Glycomyces buryatensis sp. nov.</title>
        <authorList>
            <person name="Nikitina E."/>
        </authorList>
    </citation>
    <scope>NUCLEOTIDE SEQUENCE [LARGE SCALE GENOMIC DNA]</scope>
    <source>
        <strain evidence="3 4">18</strain>
    </source>
</reference>
<dbReference type="AlphaFoldDB" id="A0A4S8Q7X9"/>
<protein>
    <recommendedName>
        <fullName evidence="5">Superoxide dismutase family protein</fullName>
    </recommendedName>
</protein>
<dbReference type="PROSITE" id="PS51257">
    <property type="entry name" value="PROKAR_LIPOPROTEIN"/>
    <property type="match status" value="1"/>
</dbReference>
<organism evidence="3 4">
    <name type="scientific">Glycomyces buryatensis</name>
    <dbReference type="NCBI Taxonomy" id="2570927"/>
    <lineage>
        <taxon>Bacteria</taxon>
        <taxon>Bacillati</taxon>
        <taxon>Actinomycetota</taxon>
        <taxon>Actinomycetes</taxon>
        <taxon>Glycomycetales</taxon>
        <taxon>Glycomycetaceae</taxon>
        <taxon>Glycomyces</taxon>
    </lineage>
</organism>
<keyword evidence="2" id="KW-0732">Signal</keyword>
<evidence type="ECO:0000256" key="1">
    <source>
        <dbReference type="ARBA" id="ARBA00010457"/>
    </source>
</evidence>
<dbReference type="RefSeq" id="WP_136535879.1">
    <property type="nucleotide sequence ID" value="NZ_STGY01000066.1"/>
</dbReference>
<name>A0A4S8Q7X9_9ACTN</name>
<dbReference type="EMBL" id="STGY01000066">
    <property type="protein sequence ID" value="THV39461.1"/>
    <property type="molecule type" value="Genomic_DNA"/>
</dbReference>
<accession>A0A4S8Q7X9</accession>
<keyword evidence="4" id="KW-1185">Reference proteome</keyword>
<comment type="similarity">
    <text evidence="1">Belongs to the Cu-Zn superoxide dismutase family.</text>
</comment>
<dbReference type="OrthoDB" id="5194359at2"/>
<evidence type="ECO:0000256" key="2">
    <source>
        <dbReference type="SAM" id="SignalP"/>
    </source>
</evidence>
<sequence length="173" mass="17547">MRIAPVAAAVAVLLTTVACGSDAEDDADLGRSGTATLEVLDEWAEAYPRGTGTANVSTDDGTTIELAVTGLAADSEYTFHVHDAACDADPPGGEHWSTDAEGGGYSGANGSTASDEIGMSFTTGENGAGNTTATSELVLDDRAESIVVHAPSSDEHFEHLDSDRLLCGDLAAG</sequence>
<comment type="caution">
    <text evidence="3">The sequence shown here is derived from an EMBL/GenBank/DDBJ whole genome shotgun (WGS) entry which is preliminary data.</text>
</comment>
<feature type="signal peptide" evidence="2">
    <location>
        <begin position="1"/>
        <end position="23"/>
    </location>
</feature>